<dbReference type="OrthoDB" id="1414387at2"/>
<dbReference type="InterPro" id="IPR036514">
    <property type="entry name" value="SGNH_hydro_sf"/>
</dbReference>
<dbReference type="RefSeq" id="WP_068221845.1">
    <property type="nucleotide sequence ID" value="NZ_CP139724.1"/>
</dbReference>
<keyword evidence="2" id="KW-1185">Reference proteome</keyword>
<dbReference type="AlphaFoldDB" id="A0A150X432"/>
<accession>A0A150X432</accession>
<proteinExistence type="predicted"/>
<sequence length="339" mass="38902">MPKRHHIIQQAFKRTLQFISIVILTLLLLECILRLKGHQLPPARPVRKKPIMQLDEQLGWKHIPGEFLLPPNSASLDSVNITIANDGSRKTSTNTVEYKDELLFIGGSFTFGWGLSNQEHVAWKVQNEVKNLKIKNKAVGAYGTYQSLLVLENELKNGNRPKQVIYGYIAHHKLRNVAEGNWAMLMHDIRGTQHVKVPYVTMNASGELLRHDPFEVYQIPLAKHLVSVYSLQVAYLNFQSKKRVEHANGIFEKLVLKMQELCQTYDIDFQVAILYEEPKEIDNLTSFFQHNDIPYIDCNVPLSHENTIENDGHPVQSVHTEWAERIVKRLGSDNPQSNQ</sequence>
<organism evidence="1 2">
    <name type="scientific">Roseivirga spongicola</name>
    <dbReference type="NCBI Taxonomy" id="333140"/>
    <lineage>
        <taxon>Bacteria</taxon>
        <taxon>Pseudomonadati</taxon>
        <taxon>Bacteroidota</taxon>
        <taxon>Cytophagia</taxon>
        <taxon>Cytophagales</taxon>
        <taxon>Roseivirgaceae</taxon>
        <taxon>Roseivirga</taxon>
    </lineage>
</organism>
<dbReference type="SUPFAM" id="SSF52266">
    <property type="entry name" value="SGNH hydrolase"/>
    <property type="match status" value="2"/>
</dbReference>
<evidence type="ECO:0000313" key="2">
    <source>
        <dbReference type="Proteomes" id="UP000075606"/>
    </source>
</evidence>
<reference evidence="1 2" key="1">
    <citation type="submission" date="2016-01" db="EMBL/GenBank/DDBJ databases">
        <title>Genome sequencing of Roseivirga spongicola UST030701-084.</title>
        <authorList>
            <person name="Selvaratnam C."/>
            <person name="Thevarajoo S."/>
            <person name="Goh K.M."/>
            <person name="Ee R."/>
            <person name="Chan K.-G."/>
            <person name="Chong C.S."/>
        </authorList>
    </citation>
    <scope>NUCLEOTIDE SEQUENCE [LARGE SCALE GENOMIC DNA]</scope>
    <source>
        <strain evidence="1 2">UST030701-084</strain>
    </source>
</reference>
<gene>
    <name evidence="1" type="ORF">AWW68_12360</name>
</gene>
<dbReference type="EMBL" id="LRPC01000028">
    <property type="protein sequence ID" value="KYG73480.1"/>
    <property type="molecule type" value="Genomic_DNA"/>
</dbReference>
<name>A0A150X432_9BACT</name>
<dbReference type="GO" id="GO:0016788">
    <property type="term" value="F:hydrolase activity, acting on ester bonds"/>
    <property type="evidence" value="ECO:0007669"/>
    <property type="project" value="UniProtKB-ARBA"/>
</dbReference>
<dbReference type="STRING" id="333140.AWW68_12360"/>
<dbReference type="Gene3D" id="3.40.50.1110">
    <property type="entry name" value="SGNH hydrolase"/>
    <property type="match status" value="1"/>
</dbReference>
<dbReference type="Proteomes" id="UP000075606">
    <property type="component" value="Unassembled WGS sequence"/>
</dbReference>
<evidence type="ECO:0008006" key="3">
    <source>
        <dbReference type="Google" id="ProtNLM"/>
    </source>
</evidence>
<protein>
    <recommendedName>
        <fullName evidence="3">SGNH hydrolase-type esterase domain-containing protein</fullName>
    </recommendedName>
</protein>
<evidence type="ECO:0000313" key="1">
    <source>
        <dbReference type="EMBL" id="KYG73480.1"/>
    </source>
</evidence>
<comment type="caution">
    <text evidence="1">The sequence shown here is derived from an EMBL/GenBank/DDBJ whole genome shotgun (WGS) entry which is preliminary data.</text>
</comment>